<sequence>MSNEIFVRNKRLRGPNAPRGRLFVGRRKTDWSKVYYEPISTAEGDEAHMEDNEGAADIALFRYEHGEAGYREPMHGEVYWEPHYDPKTFLADGKKEKDLMMKRFVHDCYIYCAERDPVRSKTIEDRFLQQDTRNMRWVTWLEMAMAWKKKDLGVRGRRRGNREETVRAAGINPRDLAPAELNSDTSDSDDEGYGDDGQEGLGRRGSMGPPPTPKRKGSGSGTNGQKAERSKNGTNGAGSPTPDRSRQSSALFMSGGLGSPPSNRARSAYSPGVDGDDLGNNDSDQESHDWDDDHPEPNPGPRPGPRPRAPDGLGGAAAMESPGPLFGARRHDGARTPTPSARSPTSPNAPARHREPSHTPNGTFRPNGDRTNGASSSSAGGRRLGGGRPGTQPGGGQGMFGNAQNIADLDDEPDADDENINVNPVRGGTAQRESAARSRAHSVADEFNGPGVDDEEAVRQLIRATAPPDDVNDQNRPPSGEQGSPNDVHRSIEDGEDEDDLLRCGA</sequence>
<accession>A0AAN7VXU6</accession>
<protein>
    <submittedName>
        <fullName evidence="2">Uncharacterized protein</fullName>
    </submittedName>
</protein>
<feature type="compositionally biased region" description="Low complexity" evidence="1">
    <location>
        <begin position="370"/>
        <end position="381"/>
    </location>
</feature>
<feature type="compositionally biased region" description="Pro residues" evidence="1">
    <location>
        <begin position="297"/>
        <end position="307"/>
    </location>
</feature>
<feature type="compositionally biased region" description="Polar residues" evidence="1">
    <location>
        <begin position="474"/>
        <end position="485"/>
    </location>
</feature>
<evidence type="ECO:0000313" key="2">
    <source>
        <dbReference type="EMBL" id="KAK5708232.1"/>
    </source>
</evidence>
<gene>
    <name evidence="2" type="ORF">LTR97_000772</name>
</gene>
<organism evidence="2 3">
    <name type="scientific">Elasticomyces elasticus</name>
    <dbReference type="NCBI Taxonomy" id="574655"/>
    <lineage>
        <taxon>Eukaryota</taxon>
        <taxon>Fungi</taxon>
        <taxon>Dikarya</taxon>
        <taxon>Ascomycota</taxon>
        <taxon>Pezizomycotina</taxon>
        <taxon>Dothideomycetes</taxon>
        <taxon>Dothideomycetidae</taxon>
        <taxon>Mycosphaerellales</taxon>
        <taxon>Teratosphaeriaceae</taxon>
        <taxon>Elasticomyces</taxon>
    </lineage>
</organism>
<feature type="compositionally biased region" description="Gly residues" evidence="1">
    <location>
        <begin position="382"/>
        <end position="399"/>
    </location>
</feature>
<evidence type="ECO:0000313" key="3">
    <source>
        <dbReference type="Proteomes" id="UP001310594"/>
    </source>
</evidence>
<feature type="compositionally biased region" description="Acidic residues" evidence="1">
    <location>
        <begin position="186"/>
        <end position="198"/>
    </location>
</feature>
<dbReference type="Proteomes" id="UP001310594">
    <property type="component" value="Unassembled WGS sequence"/>
</dbReference>
<comment type="caution">
    <text evidence="2">The sequence shown here is derived from an EMBL/GenBank/DDBJ whole genome shotgun (WGS) entry which is preliminary data.</text>
</comment>
<name>A0AAN7VXU6_9PEZI</name>
<feature type="compositionally biased region" description="Acidic residues" evidence="1">
    <location>
        <begin position="408"/>
        <end position="419"/>
    </location>
</feature>
<proteinExistence type="predicted"/>
<feature type="compositionally biased region" description="Low complexity" evidence="1">
    <location>
        <begin position="335"/>
        <end position="350"/>
    </location>
</feature>
<dbReference type="EMBL" id="JAVRQU010000001">
    <property type="protein sequence ID" value="KAK5708232.1"/>
    <property type="molecule type" value="Genomic_DNA"/>
</dbReference>
<feature type="region of interest" description="Disordered" evidence="1">
    <location>
        <begin position="153"/>
        <end position="506"/>
    </location>
</feature>
<reference evidence="2" key="1">
    <citation type="submission" date="2023-08" db="EMBL/GenBank/DDBJ databases">
        <title>Black Yeasts Isolated from many extreme environments.</title>
        <authorList>
            <person name="Coleine C."/>
            <person name="Stajich J.E."/>
            <person name="Selbmann L."/>
        </authorList>
    </citation>
    <scope>NUCLEOTIDE SEQUENCE</scope>
    <source>
        <strain evidence="2">CCFEE 5810</strain>
    </source>
</reference>
<dbReference type="AlphaFoldDB" id="A0AAN7VXU6"/>
<evidence type="ECO:0000256" key="1">
    <source>
        <dbReference type="SAM" id="MobiDB-lite"/>
    </source>
</evidence>